<dbReference type="InterPro" id="IPR009057">
    <property type="entry name" value="Homeodomain-like_sf"/>
</dbReference>
<organism evidence="2 3">
    <name type="scientific">Anoxybacteroides rupiense</name>
    <dbReference type="NCBI Taxonomy" id="311460"/>
    <lineage>
        <taxon>Bacteria</taxon>
        <taxon>Bacillati</taxon>
        <taxon>Bacillota</taxon>
        <taxon>Bacilli</taxon>
        <taxon>Bacillales</taxon>
        <taxon>Anoxybacillaceae</taxon>
        <taxon>Anoxybacteroides</taxon>
    </lineage>
</organism>
<dbReference type="InterPro" id="IPR025959">
    <property type="entry name" value="Winged_HTH_dom"/>
</dbReference>
<protein>
    <submittedName>
        <fullName evidence="2">Winged helix-turn-helix domain-containing protein</fullName>
    </submittedName>
</protein>
<dbReference type="AlphaFoldDB" id="A0ABD5IWL7"/>
<gene>
    <name evidence="2" type="ORF">P9850_13095</name>
</gene>
<evidence type="ECO:0000259" key="1">
    <source>
        <dbReference type="Pfam" id="PF13592"/>
    </source>
</evidence>
<dbReference type="RefSeq" id="WP_183187246.1">
    <property type="nucleotide sequence ID" value="NZ_JACIDF010000020.1"/>
</dbReference>
<reference evidence="2 3" key="1">
    <citation type="submission" date="2023-03" db="EMBL/GenBank/DDBJ databases">
        <title>Bacillus Genome Sequencing.</title>
        <authorList>
            <person name="Dunlap C."/>
        </authorList>
    </citation>
    <scope>NUCLEOTIDE SEQUENCE [LARGE SCALE GENOMIC DNA]</scope>
    <source>
        <strain evidence="2 3">NRS-38</strain>
    </source>
</reference>
<dbReference type="EMBL" id="JARTLI010000033">
    <property type="protein sequence ID" value="MED5052747.1"/>
    <property type="molecule type" value="Genomic_DNA"/>
</dbReference>
<dbReference type="Pfam" id="PF13592">
    <property type="entry name" value="HTH_33"/>
    <property type="match status" value="1"/>
</dbReference>
<dbReference type="Proteomes" id="UP001339962">
    <property type="component" value="Unassembled WGS sequence"/>
</dbReference>
<name>A0ABD5IWL7_9BACL</name>
<sequence>MKTWQITETHGWTIDTLRQQEKQSKHTWQYKQVASIRMVMEGYKGIEVAACLGLNRKSVSEYVRLFSEGGLDQLLSRNFNSHKPTYLSLEEQDEWIAIVSEQTPCELGFAQESYWNTKLIQTFLMNRFHVGMSREGIRLMVHRLGFRYTRPTYVLIKANEQKQQNFQSELNMIKKRDDRLLCSVI</sequence>
<feature type="domain" description="Winged helix-turn helix" evidence="1">
    <location>
        <begin position="113"/>
        <end position="169"/>
    </location>
</feature>
<evidence type="ECO:0000313" key="2">
    <source>
        <dbReference type="EMBL" id="MED5052747.1"/>
    </source>
</evidence>
<proteinExistence type="predicted"/>
<evidence type="ECO:0000313" key="3">
    <source>
        <dbReference type="Proteomes" id="UP001339962"/>
    </source>
</evidence>
<dbReference type="SUPFAM" id="SSF46689">
    <property type="entry name" value="Homeodomain-like"/>
    <property type="match status" value="1"/>
</dbReference>
<comment type="caution">
    <text evidence="2">The sequence shown here is derived from an EMBL/GenBank/DDBJ whole genome shotgun (WGS) entry which is preliminary data.</text>
</comment>
<accession>A0ABD5IWL7</accession>